<name>A0A450U0I3_9GAMM</name>
<gene>
    <name evidence="3" type="ORF">BECKFW1821C_GA0114237_10901</name>
</gene>
<protein>
    <recommendedName>
        <fullName evidence="1">Glycine cleavage system transcriptional repressor</fullName>
    </recommendedName>
</protein>
<dbReference type="PIRSF" id="PIRSF028103">
    <property type="entry name" value="GcvR"/>
    <property type="match status" value="1"/>
</dbReference>
<dbReference type="InterPro" id="IPR002912">
    <property type="entry name" value="ACT_dom"/>
</dbReference>
<dbReference type="PROSITE" id="PS51671">
    <property type="entry name" value="ACT"/>
    <property type="match status" value="1"/>
</dbReference>
<dbReference type="CDD" id="cd04893">
    <property type="entry name" value="ACT_GcvR_1"/>
    <property type="match status" value="1"/>
</dbReference>
<dbReference type="InterPro" id="IPR016867">
    <property type="entry name" value="GcvR"/>
</dbReference>
<accession>A0A450U0I3</accession>
<evidence type="ECO:0000256" key="1">
    <source>
        <dbReference type="PIRNR" id="PIRNR028103"/>
    </source>
</evidence>
<dbReference type="GO" id="GO:0006355">
    <property type="term" value="P:regulation of DNA-templated transcription"/>
    <property type="evidence" value="ECO:0007669"/>
    <property type="project" value="UniProtKB-UniRule"/>
</dbReference>
<keyword evidence="1" id="KW-0678">Repressor</keyword>
<dbReference type="InterPro" id="IPR050990">
    <property type="entry name" value="UPF0237/GcvR_regulator"/>
</dbReference>
<dbReference type="GO" id="GO:0005737">
    <property type="term" value="C:cytoplasm"/>
    <property type="evidence" value="ECO:0007669"/>
    <property type="project" value="UniProtKB-SubCell"/>
</dbReference>
<dbReference type="AlphaFoldDB" id="A0A450U0I3"/>
<evidence type="ECO:0000313" key="3">
    <source>
        <dbReference type="EMBL" id="VFJ75826.1"/>
    </source>
</evidence>
<dbReference type="SUPFAM" id="SSF55021">
    <property type="entry name" value="ACT-like"/>
    <property type="match status" value="2"/>
</dbReference>
<dbReference type="Gene3D" id="3.30.70.260">
    <property type="match status" value="2"/>
</dbReference>
<dbReference type="CDD" id="cd04869">
    <property type="entry name" value="ACT_GcvR_2"/>
    <property type="match status" value="1"/>
</dbReference>
<sequence length="175" mass="19333">METYFVLSALGEDRPGIVNELSRMIFDCGANIKDSRMTVLGSEFAIVMLISGNWSAIAKLETALSRIADKLGLIVQSKRTTPRENTQDFVPYGIEVVAMDHPGIVKNVANFLFQREIRIEDLYTGTYLAPHTATPMFSLHMTVSVPADTAIAALRGEFMDFCDDLNLDAMLAPVK</sequence>
<evidence type="ECO:0000259" key="2">
    <source>
        <dbReference type="PROSITE" id="PS51671"/>
    </source>
</evidence>
<keyword evidence="1" id="KW-0804">Transcription</keyword>
<dbReference type="Pfam" id="PF13740">
    <property type="entry name" value="ACT_6"/>
    <property type="match status" value="1"/>
</dbReference>
<reference evidence="3" key="1">
    <citation type="submission" date="2019-02" db="EMBL/GenBank/DDBJ databases">
        <authorList>
            <person name="Gruber-Vodicka R. H."/>
            <person name="Seah K. B. B."/>
        </authorList>
    </citation>
    <scope>NUCLEOTIDE SEQUENCE</scope>
    <source>
        <strain evidence="3">BECK_BZ131</strain>
    </source>
</reference>
<proteinExistence type="predicted"/>
<comment type="subcellular location">
    <subcellularLocation>
        <location evidence="1">Cytoplasm</location>
    </subcellularLocation>
</comment>
<feature type="domain" description="ACT" evidence="2">
    <location>
        <begin position="6"/>
        <end position="83"/>
    </location>
</feature>
<dbReference type="FunFam" id="3.30.70.260:FF:000005">
    <property type="entry name" value="Glycine cleavage system transcriptional repressor"/>
    <property type="match status" value="1"/>
</dbReference>
<dbReference type="PANTHER" id="PTHR34875">
    <property type="entry name" value="UPF0237 PROTEIN MJ1558"/>
    <property type="match status" value="1"/>
</dbReference>
<dbReference type="InterPro" id="IPR045865">
    <property type="entry name" value="ACT-like_dom_sf"/>
</dbReference>
<keyword evidence="1" id="KW-0963">Cytoplasm</keyword>
<dbReference type="EMBL" id="CAADFE010000090">
    <property type="protein sequence ID" value="VFJ75826.1"/>
    <property type="molecule type" value="Genomic_DNA"/>
</dbReference>
<organism evidence="3">
    <name type="scientific">Candidatus Kentrum sp. FW</name>
    <dbReference type="NCBI Taxonomy" id="2126338"/>
    <lineage>
        <taxon>Bacteria</taxon>
        <taxon>Pseudomonadati</taxon>
        <taxon>Pseudomonadota</taxon>
        <taxon>Gammaproteobacteria</taxon>
        <taxon>Candidatus Kentrum</taxon>
    </lineage>
</organism>
<dbReference type="PANTHER" id="PTHR34875:SF5">
    <property type="entry name" value="GLYCINE CLEAVAGE SYSTEM TRANSCRIPTIONAL REPRESSOR"/>
    <property type="match status" value="1"/>
</dbReference>